<reference evidence="25 26" key="1">
    <citation type="submission" date="2024-11" db="EMBL/GenBank/DDBJ databases">
        <title>Chromosome-level genome assembly of Eucalyptus globulus Labill. provides insights into its genome evolution.</title>
        <authorList>
            <person name="Li X."/>
        </authorList>
    </citation>
    <scope>NUCLEOTIDE SEQUENCE [LARGE SCALE GENOMIC DNA]</scope>
    <source>
        <strain evidence="25">CL2024</strain>
        <tissue evidence="25">Fresh tender leaves</tissue>
    </source>
</reference>
<dbReference type="InterPro" id="IPR024171">
    <property type="entry name" value="SRK-like_kinase"/>
</dbReference>
<evidence type="ECO:0000256" key="5">
    <source>
        <dbReference type="ARBA" id="ARBA00022679"/>
    </source>
</evidence>
<feature type="compositionally biased region" description="Basic and acidic residues" evidence="21">
    <location>
        <begin position="814"/>
        <end position="823"/>
    </location>
</feature>
<dbReference type="GO" id="GO:0016020">
    <property type="term" value="C:membrane"/>
    <property type="evidence" value="ECO:0007669"/>
    <property type="project" value="UniProtKB-SubCell"/>
</dbReference>
<keyword evidence="2 19" id="KW-0723">Serine/threonine-protein kinase</keyword>
<dbReference type="InterPro" id="IPR036426">
    <property type="entry name" value="Bulb-type_lectin_dom_sf"/>
</dbReference>
<evidence type="ECO:0000256" key="4">
    <source>
        <dbReference type="ARBA" id="ARBA00022553"/>
    </source>
</evidence>
<dbReference type="EMBL" id="JBJKBG010000001">
    <property type="protein sequence ID" value="KAL3754764.1"/>
    <property type="molecule type" value="Genomic_DNA"/>
</dbReference>
<keyword evidence="26" id="KW-1185">Reference proteome</keyword>
<dbReference type="InterPro" id="IPR001480">
    <property type="entry name" value="Bulb-type_lectin_dom"/>
</dbReference>
<keyword evidence="7" id="KW-0732">Signal</keyword>
<dbReference type="PROSITE" id="PS50927">
    <property type="entry name" value="BULB_LECTIN"/>
    <property type="match status" value="1"/>
</dbReference>
<evidence type="ECO:0000259" key="23">
    <source>
        <dbReference type="PROSITE" id="PS50011"/>
    </source>
</evidence>
<dbReference type="SUPFAM" id="SSF51110">
    <property type="entry name" value="alpha-D-mannose-specific plant lectins"/>
    <property type="match status" value="1"/>
</dbReference>
<evidence type="ECO:0000256" key="22">
    <source>
        <dbReference type="SAM" id="Phobius"/>
    </source>
</evidence>
<sequence>MVQPAGKIPSCFPVPFPSLLLLLLLLPPLTIAKFMNGPSSVGVPTIWMLSNFYDFNTTKIYTSSGNYVGVRFKVVLSRLNTGPSFLCGFMDSGDGSWSFHLLVFQPTQDMKNIIPSSVWSIPHEPMNDTSQMRLTKEGDLVLLGDDGKIMWSTNTAGKSVVGLNLTEVGNLVLYNTNDAIIWQSFDHPVDTILPGQELRPGMKLTRPSSAPDGTALFYTFATDDQIGFLASVKAAYSPQIYYETSNVRDMKSDDGQVRALYNNGTFGELKFSPISSAQFIRLGDHGHLKRHVYDEHSKFWNKAADLLEDKLNKCDYPLACGSYGICSNVSDDSGCRCPDETEPIDGDSSSSCNRSLPFSCDSHNNTFVEVGKITYFALSNNEISEDISNTTAESCKKECLRKGCSCKMALFRNQTIFSRVDGFLLPEPFSLMDDPLGSYSTTAFIKVNKSTKTPMPSSIFQRKKRGRRVLILGTTVGAVSLFLVSVFGIYISTKLRRNGVEDDDPDLPRLQITRFRYEDLKAMTGDFNIKLGEGGFGSVFLGTLPSGVRIAVKRLDGFGQMKKSFLAEAETIGTIHHVNLVRLLGFCAEISHRLLVYEYMCNGSLDKWIFHNDQEFDVCWQVRRKIILDIAKGLAYLHEECHQKIIHLDIKPQNILLDEHFNAKLADFGLSKLINKDQSHVMTTMRGTPGYLAPEWLSSLITEKVDVYSFGIVMLEVLCGRKIVERSLPSDEVHMLALFKCKAEQEQLLEMVDKSSGDMQLHGQEVVKMMKIAAWCLQDDSSMRPPMSQVVKCLEGSTDIEEGLRYSFSVPSGHSDHSVDDASRLSPSQLSGPR</sequence>
<evidence type="ECO:0000256" key="1">
    <source>
        <dbReference type="ARBA" id="ARBA00004479"/>
    </source>
</evidence>
<dbReference type="FunFam" id="3.30.200.20:FF:000178">
    <property type="entry name" value="serine/threonine-protein kinase PBS1-like"/>
    <property type="match status" value="1"/>
</dbReference>
<proteinExistence type="inferred from homology"/>
<evidence type="ECO:0000256" key="14">
    <source>
        <dbReference type="ARBA" id="ARBA00023157"/>
    </source>
</evidence>
<dbReference type="CDD" id="cd00028">
    <property type="entry name" value="B_lectin"/>
    <property type="match status" value="1"/>
</dbReference>
<evidence type="ECO:0000313" key="25">
    <source>
        <dbReference type="EMBL" id="KAL3754764.1"/>
    </source>
</evidence>
<dbReference type="PANTHER" id="PTHR47976:SF30">
    <property type="entry name" value="RECEPTOR-LIKE SERINE_THREONINE-PROTEIN KINASE"/>
    <property type="match status" value="1"/>
</dbReference>
<dbReference type="GO" id="GO:0004674">
    <property type="term" value="F:protein serine/threonine kinase activity"/>
    <property type="evidence" value="ECO:0007669"/>
    <property type="project" value="UniProtKB-KW"/>
</dbReference>
<keyword evidence="15" id="KW-0675">Receptor</keyword>
<keyword evidence="16" id="KW-0325">Glycoprotein</keyword>
<dbReference type="InterPro" id="IPR011009">
    <property type="entry name" value="Kinase-like_dom_sf"/>
</dbReference>
<dbReference type="PROSITE" id="PS50011">
    <property type="entry name" value="PROTEIN_KINASE_DOM"/>
    <property type="match status" value="1"/>
</dbReference>
<dbReference type="PROSITE" id="PS00107">
    <property type="entry name" value="PROTEIN_KINASE_ATP"/>
    <property type="match status" value="1"/>
</dbReference>
<evidence type="ECO:0000256" key="13">
    <source>
        <dbReference type="ARBA" id="ARBA00023136"/>
    </source>
</evidence>
<comment type="similarity">
    <text evidence="19">Belongs to the protein kinase superfamily. Ser/Thr protein kinase family.</text>
</comment>
<dbReference type="InterPro" id="IPR008271">
    <property type="entry name" value="Ser/Thr_kinase_AS"/>
</dbReference>
<dbReference type="EC" id="2.7.11.1" evidence="19"/>
<evidence type="ECO:0000256" key="19">
    <source>
        <dbReference type="PIRNR" id="PIRNR000641"/>
    </source>
</evidence>
<keyword evidence="4" id="KW-0597">Phosphoprotein</keyword>
<evidence type="ECO:0000256" key="15">
    <source>
        <dbReference type="ARBA" id="ARBA00023170"/>
    </source>
</evidence>
<dbReference type="Pfam" id="PF00954">
    <property type="entry name" value="S_locus_glycop"/>
    <property type="match status" value="1"/>
</dbReference>
<comment type="catalytic activity">
    <reaction evidence="17 19">
        <text>L-threonyl-[protein] + ATP = O-phospho-L-threonyl-[protein] + ADP + H(+)</text>
        <dbReference type="Rhea" id="RHEA:46608"/>
        <dbReference type="Rhea" id="RHEA-COMP:11060"/>
        <dbReference type="Rhea" id="RHEA-COMP:11605"/>
        <dbReference type="ChEBI" id="CHEBI:15378"/>
        <dbReference type="ChEBI" id="CHEBI:30013"/>
        <dbReference type="ChEBI" id="CHEBI:30616"/>
        <dbReference type="ChEBI" id="CHEBI:61977"/>
        <dbReference type="ChEBI" id="CHEBI:456216"/>
        <dbReference type="EC" id="2.7.11.1"/>
    </reaction>
</comment>
<feature type="compositionally biased region" description="Polar residues" evidence="21">
    <location>
        <begin position="825"/>
        <end position="834"/>
    </location>
</feature>
<keyword evidence="12 22" id="KW-1133">Transmembrane helix</keyword>
<evidence type="ECO:0000256" key="18">
    <source>
        <dbReference type="ARBA" id="ARBA00048679"/>
    </source>
</evidence>
<feature type="binding site" evidence="20">
    <location>
        <position position="553"/>
    </location>
    <ligand>
        <name>ATP</name>
        <dbReference type="ChEBI" id="CHEBI:30616"/>
    </ligand>
</feature>
<dbReference type="Gene3D" id="2.90.10.10">
    <property type="entry name" value="Bulb-type lectin domain"/>
    <property type="match status" value="1"/>
</dbReference>
<keyword evidence="14" id="KW-1015">Disulfide bond</keyword>
<accession>A0ABD3LSQ0</accession>
<dbReference type="InterPro" id="IPR000858">
    <property type="entry name" value="S_locus_glycoprot_dom"/>
</dbReference>
<evidence type="ECO:0000256" key="17">
    <source>
        <dbReference type="ARBA" id="ARBA00047899"/>
    </source>
</evidence>
<organism evidence="25 26">
    <name type="scientific">Eucalyptus globulus</name>
    <name type="common">Tasmanian blue gum</name>
    <dbReference type="NCBI Taxonomy" id="34317"/>
    <lineage>
        <taxon>Eukaryota</taxon>
        <taxon>Viridiplantae</taxon>
        <taxon>Streptophyta</taxon>
        <taxon>Embryophyta</taxon>
        <taxon>Tracheophyta</taxon>
        <taxon>Spermatophyta</taxon>
        <taxon>Magnoliopsida</taxon>
        <taxon>eudicotyledons</taxon>
        <taxon>Gunneridae</taxon>
        <taxon>Pentapetalae</taxon>
        <taxon>rosids</taxon>
        <taxon>malvids</taxon>
        <taxon>Myrtales</taxon>
        <taxon>Myrtaceae</taxon>
        <taxon>Myrtoideae</taxon>
        <taxon>Eucalypteae</taxon>
        <taxon>Eucalyptus</taxon>
    </lineage>
</organism>
<dbReference type="InterPro" id="IPR051343">
    <property type="entry name" value="G-type_lectin_kinases/EP1-like"/>
</dbReference>
<comment type="subcellular location">
    <subcellularLocation>
        <location evidence="1">Membrane</location>
        <topology evidence="1">Single-pass type I membrane protein</topology>
    </subcellularLocation>
</comment>
<keyword evidence="6 22" id="KW-0812">Transmembrane</keyword>
<dbReference type="CDD" id="cd14066">
    <property type="entry name" value="STKc_IRAK"/>
    <property type="match status" value="1"/>
</dbReference>
<dbReference type="Gene3D" id="3.30.200.20">
    <property type="entry name" value="Phosphorylase Kinase, domain 1"/>
    <property type="match status" value="1"/>
</dbReference>
<dbReference type="InterPro" id="IPR000719">
    <property type="entry name" value="Prot_kinase_dom"/>
</dbReference>
<evidence type="ECO:0000256" key="21">
    <source>
        <dbReference type="SAM" id="MobiDB-lite"/>
    </source>
</evidence>
<dbReference type="PIRSF" id="PIRSF000641">
    <property type="entry name" value="SRK"/>
    <property type="match status" value="1"/>
</dbReference>
<evidence type="ECO:0000313" key="26">
    <source>
        <dbReference type="Proteomes" id="UP001634007"/>
    </source>
</evidence>
<dbReference type="SUPFAM" id="SSF56112">
    <property type="entry name" value="Protein kinase-like (PK-like)"/>
    <property type="match status" value="1"/>
</dbReference>
<protein>
    <recommendedName>
        <fullName evidence="19">Receptor-like serine/threonine-protein kinase</fullName>
        <ecNumber evidence="19">2.7.11.1</ecNumber>
    </recommendedName>
</protein>
<keyword evidence="5 19" id="KW-0808">Transferase</keyword>
<evidence type="ECO:0000256" key="20">
    <source>
        <dbReference type="PROSITE-ProRule" id="PRU10141"/>
    </source>
</evidence>
<keyword evidence="8" id="KW-0430">Lectin</keyword>
<comment type="caution">
    <text evidence="25">The sequence shown here is derived from an EMBL/GenBank/DDBJ whole genome shotgun (WGS) entry which is preliminary data.</text>
</comment>
<keyword evidence="13 22" id="KW-0472">Membrane</keyword>
<dbReference type="InterPro" id="IPR017441">
    <property type="entry name" value="Protein_kinase_ATP_BS"/>
</dbReference>
<dbReference type="Pfam" id="PF00069">
    <property type="entry name" value="Pkinase"/>
    <property type="match status" value="1"/>
</dbReference>
<feature type="domain" description="Protein kinase" evidence="23">
    <location>
        <begin position="525"/>
        <end position="804"/>
    </location>
</feature>
<evidence type="ECO:0000256" key="3">
    <source>
        <dbReference type="ARBA" id="ARBA00022536"/>
    </source>
</evidence>
<gene>
    <name evidence="25" type="ORF">ACJRO7_001945</name>
</gene>
<dbReference type="PROSITE" id="PS00108">
    <property type="entry name" value="PROTEIN_KINASE_ST"/>
    <property type="match status" value="1"/>
</dbReference>
<keyword evidence="10 19" id="KW-0418">Kinase</keyword>
<keyword evidence="11 19" id="KW-0067">ATP-binding</keyword>
<dbReference type="AlphaFoldDB" id="A0ABD3LSQ0"/>
<evidence type="ECO:0000256" key="12">
    <source>
        <dbReference type="ARBA" id="ARBA00022989"/>
    </source>
</evidence>
<dbReference type="SMART" id="SM00108">
    <property type="entry name" value="B_lectin"/>
    <property type="match status" value="1"/>
</dbReference>
<dbReference type="Pfam" id="PF01453">
    <property type="entry name" value="B_lectin"/>
    <property type="match status" value="1"/>
</dbReference>
<evidence type="ECO:0000256" key="2">
    <source>
        <dbReference type="ARBA" id="ARBA00022527"/>
    </source>
</evidence>
<evidence type="ECO:0000256" key="6">
    <source>
        <dbReference type="ARBA" id="ARBA00022692"/>
    </source>
</evidence>
<feature type="transmembrane region" description="Helical" evidence="22">
    <location>
        <begin position="469"/>
        <end position="491"/>
    </location>
</feature>
<dbReference type="FunFam" id="1.10.510.10:FF:000248">
    <property type="entry name" value="S-receptor-like kinase 5"/>
    <property type="match status" value="1"/>
</dbReference>
<evidence type="ECO:0000256" key="10">
    <source>
        <dbReference type="ARBA" id="ARBA00022777"/>
    </source>
</evidence>
<feature type="domain" description="Bulb-type lectin" evidence="24">
    <location>
        <begin position="76"/>
        <end position="186"/>
    </location>
</feature>
<evidence type="ECO:0000256" key="11">
    <source>
        <dbReference type="ARBA" id="ARBA00022840"/>
    </source>
</evidence>
<evidence type="ECO:0000256" key="16">
    <source>
        <dbReference type="ARBA" id="ARBA00023180"/>
    </source>
</evidence>
<dbReference type="GO" id="GO:0005524">
    <property type="term" value="F:ATP binding"/>
    <property type="evidence" value="ECO:0007669"/>
    <property type="project" value="UniProtKB-UniRule"/>
</dbReference>
<feature type="transmembrane region" description="Helical" evidence="22">
    <location>
        <begin position="12"/>
        <end position="32"/>
    </location>
</feature>
<dbReference type="Proteomes" id="UP001634007">
    <property type="component" value="Unassembled WGS sequence"/>
</dbReference>
<feature type="region of interest" description="Disordered" evidence="21">
    <location>
        <begin position="811"/>
        <end position="834"/>
    </location>
</feature>
<name>A0ABD3LSQ0_EUCGL</name>
<dbReference type="PANTHER" id="PTHR47976">
    <property type="entry name" value="G-TYPE LECTIN S-RECEPTOR-LIKE SERINE/THREONINE-PROTEIN KINASE SD2-5"/>
    <property type="match status" value="1"/>
</dbReference>
<dbReference type="GO" id="GO:0030246">
    <property type="term" value="F:carbohydrate binding"/>
    <property type="evidence" value="ECO:0007669"/>
    <property type="project" value="UniProtKB-KW"/>
</dbReference>
<keyword evidence="3" id="KW-0245">EGF-like domain</keyword>
<evidence type="ECO:0000259" key="24">
    <source>
        <dbReference type="PROSITE" id="PS50927"/>
    </source>
</evidence>
<dbReference type="Gene3D" id="1.10.510.10">
    <property type="entry name" value="Transferase(Phosphotransferase) domain 1"/>
    <property type="match status" value="1"/>
</dbReference>
<keyword evidence="9 19" id="KW-0547">Nucleotide-binding</keyword>
<dbReference type="SMART" id="SM00220">
    <property type="entry name" value="S_TKc"/>
    <property type="match status" value="1"/>
</dbReference>
<evidence type="ECO:0000256" key="9">
    <source>
        <dbReference type="ARBA" id="ARBA00022741"/>
    </source>
</evidence>
<comment type="catalytic activity">
    <reaction evidence="18 19">
        <text>L-seryl-[protein] + ATP = O-phospho-L-seryl-[protein] + ADP + H(+)</text>
        <dbReference type="Rhea" id="RHEA:17989"/>
        <dbReference type="Rhea" id="RHEA-COMP:9863"/>
        <dbReference type="Rhea" id="RHEA-COMP:11604"/>
        <dbReference type="ChEBI" id="CHEBI:15378"/>
        <dbReference type="ChEBI" id="CHEBI:29999"/>
        <dbReference type="ChEBI" id="CHEBI:30616"/>
        <dbReference type="ChEBI" id="CHEBI:83421"/>
        <dbReference type="ChEBI" id="CHEBI:456216"/>
        <dbReference type="EC" id="2.7.11.1"/>
    </reaction>
</comment>
<evidence type="ECO:0000256" key="7">
    <source>
        <dbReference type="ARBA" id="ARBA00022729"/>
    </source>
</evidence>
<evidence type="ECO:0000256" key="8">
    <source>
        <dbReference type="ARBA" id="ARBA00022734"/>
    </source>
</evidence>